<name>T1AIU2_9ZZZZ</name>
<comment type="caution">
    <text evidence="1">The sequence shown here is derived from an EMBL/GenBank/DDBJ whole genome shotgun (WGS) entry which is preliminary data.</text>
</comment>
<feature type="non-terminal residue" evidence="1">
    <location>
        <position position="144"/>
    </location>
</feature>
<reference evidence="1" key="1">
    <citation type="submission" date="2013-08" db="EMBL/GenBank/DDBJ databases">
        <authorList>
            <person name="Mendez C."/>
            <person name="Richter M."/>
            <person name="Ferrer M."/>
            <person name="Sanchez J."/>
        </authorList>
    </citation>
    <scope>NUCLEOTIDE SEQUENCE</scope>
</reference>
<dbReference type="AlphaFoldDB" id="T1AIU2"/>
<organism evidence="1">
    <name type="scientific">mine drainage metagenome</name>
    <dbReference type="NCBI Taxonomy" id="410659"/>
    <lineage>
        <taxon>unclassified sequences</taxon>
        <taxon>metagenomes</taxon>
        <taxon>ecological metagenomes</taxon>
    </lineage>
</organism>
<gene>
    <name evidence="1" type="ORF">B1A_11197</name>
</gene>
<dbReference type="EMBL" id="AUZX01007996">
    <property type="protein sequence ID" value="EQD57182.1"/>
    <property type="molecule type" value="Genomic_DNA"/>
</dbReference>
<reference evidence="1" key="2">
    <citation type="journal article" date="2014" name="ISME J.">
        <title>Microbial stratification in low pH oxic and suboxic macroscopic growths along an acid mine drainage.</title>
        <authorList>
            <person name="Mendez-Garcia C."/>
            <person name="Mesa V."/>
            <person name="Sprenger R.R."/>
            <person name="Richter M."/>
            <person name="Diez M.S."/>
            <person name="Solano J."/>
            <person name="Bargiela R."/>
            <person name="Golyshina O.V."/>
            <person name="Manteca A."/>
            <person name="Ramos J.L."/>
            <person name="Gallego J.R."/>
            <person name="Llorente I."/>
            <person name="Martins Dos Santos V.A."/>
            <person name="Jensen O.N."/>
            <person name="Pelaez A.I."/>
            <person name="Sanchez J."/>
            <person name="Ferrer M."/>
        </authorList>
    </citation>
    <scope>NUCLEOTIDE SEQUENCE</scope>
</reference>
<accession>T1AIU2</accession>
<sequence>MAITHSQLDHAAVRDCLHHRDFRTLFREHLGWDNDGGELTVEAAGVKFTLTAVAQKRGFRILHCPQIPDRNTRVKIDNKITAAAYEHLIIFTNGDEQIWQWTRREPGRPAASRSFSIAPGQSGEALIQKLMAIGFSLDEEDSIT</sequence>
<protein>
    <submittedName>
        <fullName evidence="1">Uncharacterized protein</fullName>
    </submittedName>
</protein>
<proteinExistence type="predicted"/>
<evidence type="ECO:0000313" key="1">
    <source>
        <dbReference type="EMBL" id="EQD57182.1"/>
    </source>
</evidence>